<proteinExistence type="inferred from homology"/>
<dbReference type="Pfam" id="PF02618">
    <property type="entry name" value="YceG"/>
    <property type="match status" value="1"/>
</dbReference>
<evidence type="ECO:0000313" key="8">
    <source>
        <dbReference type="EMBL" id="MFD2264556.1"/>
    </source>
</evidence>
<gene>
    <name evidence="7 8" type="primary">mltG</name>
    <name evidence="8" type="ORF">ACFSM5_16745</name>
</gene>
<dbReference type="InterPro" id="IPR003770">
    <property type="entry name" value="MLTG-like"/>
</dbReference>
<keyword evidence="7" id="KW-0997">Cell inner membrane</keyword>
<dbReference type="RefSeq" id="WP_379877647.1">
    <property type="nucleotide sequence ID" value="NZ_JBHUIP010000013.1"/>
</dbReference>
<dbReference type="EC" id="4.2.2.29" evidence="7"/>
<evidence type="ECO:0000313" key="9">
    <source>
        <dbReference type="Proteomes" id="UP001597295"/>
    </source>
</evidence>
<dbReference type="EMBL" id="JBHUIP010000013">
    <property type="protein sequence ID" value="MFD2264556.1"/>
    <property type="molecule type" value="Genomic_DNA"/>
</dbReference>
<keyword evidence="1 7" id="KW-1003">Cell membrane</keyword>
<dbReference type="PANTHER" id="PTHR30518">
    <property type="entry name" value="ENDOLYTIC MUREIN TRANSGLYCOSYLASE"/>
    <property type="match status" value="1"/>
</dbReference>
<evidence type="ECO:0000256" key="3">
    <source>
        <dbReference type="ARBA" id="ARBA00022989"/>
    </source>
</evidence>
<name>A0ABW5DX79_9PROT</name>
<keyword evidence="9" id="KW-1185">Reference proteome</keyword>
<dbReference type="CDD" id="cd08010">
    <property type="entry name" value="MltG_like"/>
    <property type="match status" value="1"/>
</dbReference>
<comment type="catalytic activity">
    <reaction evidence="7">
        <text>a peptidoglycan chain = a peptidoglycan chain with N-acetyl-1,6-anhydromuramyl-[peptide] at the reducing end + a peptidoglycan chain with N-acetylglucosamine at the non-reducing end.</text>
        <dbReference type="EC" id="4.2.2.29"/>
    </reaction>
</comment>
<keyword evidence="5 7" id="KW-0456">Lyase</keyword>
<dbReference type="Proteomes" id="UP001597295">
    <property type="component" value="Unassembled WGS sequence"/>
</dbReference>
<evidence type="ECO:0000256" key="4">
    <source>
        <dbReference type="ARBA" id="ARBA00023136"/>
    </source>
</evidence>
<evidence type="ECO:0000256" key="5">
    <source>
        <dbReference type="ARBA" id="ARBA00023239"/>
    </source>
</evidence>
<dbReference type="NCBIfam" id="TIGR00247">
    <property type="entry name" value="endolytic transglycosylase MltG"/>
    <property type="match status" value="1"/>
</dbReference>
<feature type="site" description="Important for catalytic activity" evidence="7">
    <location>
        <position position="207"/>
    </location>
</feature>
<comment type="similarity">
    <text evidence="7">Belongs to the transglycosylase MltG family.</text>
</comment>
<evidence type="ECO:0000256" key="1">
    <source>
        <dbReference type="ARBA" id="ARBA00022475"/>
    </source>
</evidence>
<dbReference type="Gene3D" id="3.30.160.60">
    <property type="entry name" value="Classic Zinc Finger"/>
    <property type="match status" value="1"/>
</dbReference>
<comment type="function">
    <text evidence="7">Functions as a peptidoglycan terminase that cleaves nascent peptidoglycan strands endolytically to terminate their elongation.</text>
</comment>
<keyword evidence="2 7" id="KW-0812">Transmembrane</keyword>
<reference evidence="9" key="1">
    <citation type="journal article" date="2019" name="Int. J. Syst. Evol. Microbiol.">
        <title>The Global Catalogue of Microorganisms (GCM) 10K type strain sequencing project: providing services to taxonomists for standard genome sequencing and annotation.</title>
        <authorList>
            <consortium name="The Broad Institute Genomics Platform"/>
            <consortium name="The Broad Institute Genome Sequencing Center for Infectious Disease"/>
            <person name="Wu L."/>
            <person name="Ma J."/>
        </authorList>
    </citation>
    <scope>NUCLEOTIDE SEQUENCE [LARGE SCALE GENOMIC DNA]</scope>
    <source>
        <strain evidence="9">CGMCC 1.19062</strain>
    </source>
</reference>
<accession>A0ABW5DX79</accession>
<dbReference type="Gene3D" id="3.30.1490.480">
    <property type="entry name" value="Endolytic murein transglycosylase"/>
    <property type="match status" value="1"/>
</dbReference>
<evidence type="ECO:0000256" key="6">
    <source>
        <dbReference type="ARBA" id="ARBA00023316"/>
    </source>
</evidence>
<keyword evidence="4 7" id="KW-0472">Membrane</keyword>
<evidence type="ECO:0000256" key="7">
    <source>
        <dbReference type="HAMAP-Rule" id="MF_02065"/>
    </source>
</evidence>
<dbReference type="PANTHER" id="PTHR30518:SF2">
    <property type="entry name" value="ENDOLYTIC MUREIN TRANSGLYCOSYLASE"/>
    <property type="match status" value="1"/>
</dbReference>
<keyword evidence="3 7" id="KW-1133">Transmembrane helix</keyword>
<dbReference type="HAMAP" id="MF_02065">
    <property type="entry name" value="MltG"/>
    <property type="match status" value="1"/>
</dbReference>
<organism evidence="8 9">
    <name type="scientific">Lacibacterium aquatile</name>
    <dbReference type="NCBI Taxonomy" id="1168082"/>
    <lineage>
        <taxon>Bacteria</taxon>
        <taxon>Pseudomonadati</taxon>
        <taxon>Pseudomonadota</taxon>
        <taxon>Alphaproteobacteria</taxon>
        <taxon>Rhodospirillales</taxon>
        <taxon>Rhodospirillaceae</taxon>
    </lineage>
</organism>
<keyword evidence="6 7" id="KW-0961">Cell wall biogenesis/degradation</keyword>
<sequence>MARFFRMLAWALTIVGALAVCGAYVAWTLFEKRIAAPGPSNAAKLVFIPKGTGSEGIAQMLERERIAFDAFTVLAALRLKPDSRPLRAGEYEVPARASILDVLEILRSGKEYPRRVTVPEGLTNAQVLLLVKQAEYLEQDALPQLDEGTLLPDTYNYTRGDKASEVVRRMRQAMDGALSDAWRQRDTSLPLPDQKALLVLASIVEKETGQPDERGLVAGVFANRLKKNMRLQTDPTVIYGITKGSGPLDRGLTRRDLDTDTPWNTYTRAGLPPTPIANPGRASLLAAAKPSATDALYFVADGTGGHAFSKTLDEHNRNVAKWRRIEQGR</sequence>
<comment type="caution">
    <text evidence="8">The sequence shown here is derived from an EMBL/GenBank/DDBJ whole genome shotgun (WGS) entry which is preliminary data.</text>
</comment>
<protein>
    <recommendedName>
        <fullName evidence="7">Endolytic murein transglycosylase</fullName>
        <ecNumber evidence="7">4.2.2.29</ecNumber>
    </recommendedName>
    <alternativeName>
        <fullName evidence="7">Peptidoglycan lytic transglycosylase</fullName>
    </alternativeName>
    <alternativeName>
        <fullName evidence="7">Peptidoglycan polymerization terminase</fullName>
    </alternativeName>
</protein>
<evidence type="ECO:0000256" key="2">
    <source>
        <dbReference type="ARBA" id="ARBA00022692"/>
    </source>
</evidence>